<feature type="domain" description="Aldehyde oxidase/xanthine dehydrogenase a/b hammerhead" evidence="1">
    <location>
        <begin position="37"/>
        <end position="143"/>
    </location>
</feature>
<name>A0A1H3QZ87_9FIRM</name>
<dbReference type="EMBL" id="FNQE01000023">
    <property type="protein sequence ID" value="SDZ18670.1"/>
    <property type="molecule type" value="Genomic_DNA"/>
</dbReference>
<dbReference type="PANTHER" id="PTHR11908">
    <property type="entry name" value="XANTHINE DEHYDROGENASE"/>
    <property type="match status" value="1"/>
</dbReference>
<gene>
    <name evidence="2" type="ORF">SAMN05660462_02154</name>
</gene>
<dbReference type="SMART" id="SM01008">
    <property type="entry name" value="Ald_Xan_dh_C"/>
    <property type="match status" value="1"/>
</dbReference>
<dbReference type="Pfam" id="PF01315">
    <property type="entry name" value="Ald_Xan_dh_C"/>
    <property type="match status" value="1"/>
</dbReference>
<dbReference type="InterPro" id="IPR037165">
    <property type="entry name" value="AldOxase/xan_DH_Mopterin-bd_sf"/>
</dbReference>
<dbReference type="Gene3D" id="3.90.1170.50">
    <property type="entry name" value="Aldehyde oxidase/xanthine dehydrogenase, a/b hammerhead"/>
    <property type="match status" value="1"/>
</dbReference>
<evidence type="ECO:0000313" key="2">
    <source>
        <dbReference type="EMBL" id="SDZ18670.1"/>
    </source>
</evidence>
<organism evidence="2 3">
    <name type="scientific">Proteiniborus ethanoligenes</name>
    <dbReference type="NCBI Taxonomy" id="415015"/>
    <lineage>
        <taxon>Bacteria</taxon>
        <taxon>Bacillati</taxon>
        <taxon>Bacillota</taxon>
        <taxon>Clostridia</taxon>
        <taxon>Eubacteriales</taxon>
        <taxon>Proteiniborus</taxon>
    </lineage>
</organism>
<keyword evidence="3" id="KW-1185">Reference proteome</keyword>
<dbReference type="Proteomes" id="UP000198625">
    <property type="component" value="Unassembled WGS sequence"/>
</dbReference>
<dbReference type="Pfam" id="PF02738">
    <property type="entry name" value="MoCoBD_1"/>
    <property type="match status" value="1"/>
</dbReference>
<accession>A0A1H3QZ87</accession>
<evidence type="ECO:0000259" key="1">
    <source>
        <dbReference type="SMART" id="SM01008"/>
    </source>
</evidence>
<dbReference type="SUPFAM" id="SSF54665">
    <property type="entry name" value="CO dehydrogenase molybdoprotein N-domain-like"/>
    <property type="match status" value="1"/>
</dbReference>
<dbReference type="PANTHER" id="PTHR11908:SF157">
    <property type="entry name" value="XANTHINE DEHYDROGENASE SUBUNIT D-RELATED"/>
    <property type="match status" value="1"/>
</dbReference>
<proteinExistence type="predicted"/>
<dbReference type="InterPro" id="IPR000674">
    <property type="entry name" value="Ald_Oxase/Xan_DH_a/b"/>
</dbReference>
<dbReference type="SUPFAM" id="SSF56003">
    <property type="entry name" value="Molybdenum cofactor-binding domain"/>
    <property type="match status" value="1"/>
</dbReference>
<dbReference type="AlphaFoldDB" id="A0A1H3QZ87"/>
<reference evidence="2 3" key="1">
    <citation type="submission" date="2016-10" db="EMBL/GenBank/DDBJ databases">
        <authorList>
            <person name="de Groot N.N."/>
        </authorList>
    </citation>
    <scope>NUCLEOTIDE SEQUENCE [LARGE SCALE GENOMIC DNA]</scope>
    <source>
        <strain evidence="2 3">DSM 21650</strain>
    </source>
</reference>
<dbReference type="GO" id="GO:0005506">
    <property type="term" value="F:iron ion binding"/>
    <property type="evidence" value="ECO:0007669"/>
    <property type="project" value="InterPro"/>
</dbReference>
<dbReference type="InterPro" id="IPR016208">
    <property type="entry name" value="Ald_Oxase/xanthine_DH-like"/>
</dbReference>
<dbReference type="Gene3D" id="3.30.365.10">
    <property type="entry name" value="Aldehyde oxidase/xanthine dehydrogenase, molybdopterin binding domain"/>
    <property type="match status" value="3"/>
</dbReference>
<dbReference type="InterPro" id="IPR008274">
    <property type="entry name" value="AldOxase/xan_DH_MoCoBD1"/>
</dbReference>
<protein>
    <submittedName>
        <fullName evidence="2">Aldehyde oxidase and xanthine dehydrogenase, a/b hammerhead domain</fullName>
    </submittedName>
</protein>
<sequence length="448" mass="48699">MKDYNVTGEMTDVMVKDRKLDIVGKSVEKKDALSKVLGTALYSADMELENMLYGAVKRSTVASAILKGIDTSKAKALPGVVSVLTAKDIPGDNRVGIIFKDEPVLVDDEIRRIGDALAIVAAETKEIAEQALDLIEVDYEELEGIFTIEDALKEGAHPIHGTSNILQTKDLIFGNAEEAFKQCDVIVENTYNTSYVAHMFIEPEAGLAKYEDGVLTFWSSTQNPHFDRGEVARMLKLPQSRVRSIQATTGGGFGGKLDISVQCHASLLAYHTGRPVKFTRNREESMVASSKRHPMTMTVKTGATKDGKLLAMEAHIIGDTGAYASYGPAVIARAMTHITGPYEIPNVKIKATFAYTNNPMAGAFRGFGVPQVAVAHEGQIDALAEKLGMSSFELRLKNALRVGSVTSTNQKLLDSVGIVETLEKAMEKAKEVIFKEGEQSGNMSRDDF</sequence>
<evidence type="ECO:0000313" key="3">
    <source>
        <dbReference type="Proteomes" id="UP000198625"/>
    </source>
</evidence>
<dbReference type="RefSeq" id="WP_244270523.1">
    <property type="nucleotide sequence ID" value="NZ_FNQE01000023.1"/>
</dbReference>
<dbReference type="InterPro" id="IPR036856">
    <property type="entry name" value="Ald_Oxase/Xan_DH_a/b_sf"/>
</dbReference>
<dbReference type="GO" id="GO:0016491">
    <property type="term" value="F:oxidoreductase activity"/>
    <property type="evidence" value="ECO:0007669"/>
    <property type="project" value="InterPro"/>
</dbReference>
<dbReference type="STRING" id="415015.SAMN05660462_02154"/>